<feature type="compositionally biased region" description="Basic and acidic residues" evidence="1">
    <location>
        <begin position="48"/>
        <end position="63"/>
    </location>
</feature>
<dbReference type="GO" id="GO:0003676">
    <property type="term" value="F:nucleic acid binding"/>
    <property type="evidence" value="ECO:0007669"/>
    <property type="project" value="InterPro"/>
</dbReference>
<comment type="caution">
    <text evidence="2">The sequence shown here is derived from an EMBL/GenBank/DDBJ whole genome shotgun (WGS) entry which is preliminary data.</text>
</comment>
<dbReference type="EMBL" id="JMKJ01000555">
    <property type="protein sequence ID" value="KGG50710.1"/>
    <property type="molecule type" value="Genomic_DNA"/>
</dbReference>
<dbReference type="GeneID" id="25260456"/>
<gene>
    <name evidence="2" type="ORF">DI09_5p570</name>
</gene>
<evidence type="ECO:0000313" key="2">
    <source>
        <dbReference type="EMBL" id="KGG50710.1"/>
    </source>
</evidence>
<accession>A0A098VP19</accession>
<dbReference type="RefSeq" id="XP_013237137.1">
    <property type="nucleotide sequence ID" value="XM_013381683.1"/>
</dbReference>
<dbReference type="Proteomes" id="UP000029725">
    <property type="component" value="Unassembled WGS sequence"/>
</dbReference>
<evidence type="ECO:0000313" key="3">
    <source>
        <dbReference type="Proteomes" id="UP000029725"/>
    </source>
</evidence>
<dbReference type="AlphaFoldDB" id="A0A098VP19"/>
<dbReference type="HOGENOM" id="CLU_834418_0_0_1"/>
<reference evidence="2 3" key="1">
    <citation type="submission" date="2014-04" db="EMBL/GenBank/DDBJ databases">
        <title>A new species of microsporidia sheds light on the evolution of extreme parasitism.</title>
        <authorList>
            <person name="Haag K.L."/>
            <person name="James T.Y."/>
            <person name="Larsson R."/>
            <person name="Schaer T.M."/>
            <person name="Refardt D."/>
            <person name="Pombert J.-F."/>
            <person name="Ebert D."/>
        </authorList>
    </citation>
    <scope>NUCLEOTIDE SEQUENCE [LARGE SCALE GENOMIC DNA]</scope>
    <source>
        <strain evidence="2 3">UGP3</strain>
        <tissue evidence="2">Spores</tissue>
    </source>
</reference>
<feature type="compositionally biased region" description="Polar residues" evidence="1">
    <location>
        <begin position="308"/>
        <end position="317"/>
    </location>
</feature>
<feature type="compositionally biased region" description="Polar residues" evidence="1">
    <location>
        <begin position="281"/>
        <end position="296"/>
    </location>
</feature>
<name>A0A098VP19_9MICR</name>
<dbReference type="SUPFAM" id="SSF54928">
    <property type="entry name" value="RNA-binding domain, RBD"/>
    <property type="match status" value="1"/>
</dbReference>
<dbReference type="VEuPathDB" id="MicrosporidiaDB:DI09_5p570"/>
<organism evidence="2 3">
    <name type="scientific">Mitosporidium daphniae</name>
    <dbReference type="NCBI Taxonomy" id="1485682"/>
    <lineage>
        <taxon>Eukaryota</taxon>
        <taxon>Fungi</taxon>
        <taxon>Fungi incertae sedis</taxon>
        <taxon>Microsporidia</taxon>
        <taxon>Mitosporidium</taxon>
    </lineage>
</organism>
<dbReference type="InterPro" id="IPR035979">
    <property type="entry name" value="RBD_domain_sf"/>
</dbReference>
<feature type="compositionally biased region" description="Basic and acidic residues" evidence="1">
    <location>
        <begin position="73"/>
        <end position="117"/>
    </location>
</feature>
<proteinExistence type="predicted"/>
<protein>
    <submittedName>
        <fullName evidence="2">Uncharacterized protein</fullName>
    </submittedName>
</protein>
<feature type="region of interest" description="Disordered" evidence="1">
    <location>
        <begin position="34"/>
        <end position="333"/>
    </location>
</feature>
<sequence>MDTPLSAQEAIKELNGSQLAGDTITVELAKSEVEGGVSDGGVRRSSFRRFDNNRYYPDSDRPRPFRNGPDVEEYGRRNYNRYDSRDGLDSRNLYERGRYEYGPRDRFDPRGERDVGGRRGGMLPPPPPPGSGSSVSASYNDPASPAPSGALRMDREMRGGGAPPHYRPDEYYPPPGDYRGRDGFNARRRAYSPPGGFHERPPSMRYPPEDDRYDYPRRGGYGPGANPSEFGGRNPPEYEPSRRGTSEEDGSRRYRDNRSRSPASRFDNPRSPPTSNPSSRFEQPSSIAPGSDAQRTSSWGSGYSSPSRRTQGSSFNNDDVRSPSPVAQYYEDM</sequence>
<keyword evidence="3" id="KW-1185">Reference proteome</keyword>
<feature type="compositionally biased region" description="Basic and acidic residues" evidence="1">
    <location>
        <begin position="197"/>
        <end position="217"/>
    </location>
</feature>
<feature type="compositionally biased region" description="Basic and acidic residues" evidence="1">
    <location>
        <begin position="239"/>
        <end position="259"/>
    </location>
</feature>
<evidence type="ECO:0000256" key="1">
    <source>
        <dbReference type="SAM" id="MobiDB-lite"/>
    </source>
</evidence>
<feature type="compositionally biased region" description="Low complexity" evidence="1">
    <location>
        <begin position="297"/>
        <end position="307"/>
    </location>
</feature>